<dbReference type="Gene3D" id="1.10.287.1490">
    <property type="match status" value="1"/>
</dbReference>
<dbReference type="InterPro" id="IPR058625">
    <property type="entry name" value="MdtA-like_BSH"/>
</dbReference>
<organism evidence="5 6">
    <name type="scientific">Prevotella histicola JCM 15637 = DNF00424</name>
    <dbReference type="NCBI Taxonomy" id="1236504"/>
    <lineage>
        <taxon>Bacteria</taxon>
        <taxon>Pseudomonadati</taxon>
        <taxon>Bacteroidota</taxon>
        <taxon>Bacteroidia</taxon>
        <taxon>Bacteroidales</taxon>
        <taxon>Prevotellaceae</taxon>
        <taxon>Prevotella</taxon>
    </lineage>
</organism>
<evidence type="ECO:0000313" key="5">
    <source>
        <dbReference type="EMBL" id="KGF26037.1"/>
    </source>
</evidence>
<feature type="coiled-coil region" evidence="3">
    <location>
        <begin position="109"/>
        <end position="174"/>
    </location>
</feature>
<dbReference type="Proteomes" id="UP000029533">
    <property type="component" value="Unassembled WGS sequence"/>
</dbReference>
<dbReference type="RefSeq" id="WP_036870375.1">
    <property type="nucleotide sequence ID" value="NZ_JRNJ01000068.1"/>
</dbReference>
<evidence type="ECO:0000256" key="2">
    <source>
        <dbReference type="ARBA" id="ARBA00023054"/>
    </source>
</evidence>
<comment type="subcellular location">
    <subcellularLocation>
        <location evidence="1">Cell envelope</location>
    </subcellularLocation>
</comment>
<gene>
    <name evidence="5" type="ORF">HMPREF2132_08495</name>
</gene>
<evidence type="ECO:0000256" key="1">
    <source>
        <dbReference type="ARBA" id="ARBA00004196"/>
    </source>
</evidence>
<dbReference type="Gene3D" id="2.40.30.170">
    <property type="match status" value="1"/>
</dbReference>
<dbReference type="PROSITE" id="PS51257">
    <property type="entry name" value="PROKAR_LIPOPROTEIN"/>
    <property type="match status" value="1"/>
</dbReference>
<dbReference type="AlphaFoldDB" id="A0AAW3FF76"/>
<dbReference type="Pfam" id="PF25917">
    <property type="entry name" value="BSH_RND"/>
    <property type="match status" value="1"/>
</dbReference>
<dbReference type="InterPro" id="IPR050465">
    <property type="entry name" value="UPF0194_transport"/>
</dbReference>
<evidence type="ECO:0000256" key="3">
    <source>
        <dbReference type="SAM" id="Coils"/>
    </source>
</evidence>
<proteinExistence type="predicted"/>
<keyword evidence="2 3" id="KW-0175">Coiled coil</keyword>
<evidence type="ECO:0000259" key="4">
    <source>
        <dbReference type="Pfam" id="PF25917"/>
    </source>
</evidence>
<dbReference type="PANTHER" id="PTHR32347:SF23">
    <property type="entry name" value="BLL5650 PROTEIN"/>
    <property type="match status" value="1"/>
</dbReference>
<dbReference type="EMBL" id="JRNJ01000068">
    <property type="protein sequence ID" value="KGF26037.1"/>
    <property type="molecule type" value="Genomic_DNA"/>
</dbReference>
<comment type="caution">
    <text evidence="5">The sequence shown here is derived from an EMBL/GenBank/DDBJ whole genome shotgun (WGS) entry which is preliminary data.</text>
</comment>
<dbReference type="GO" id="GO:0030313">
    <property type="term" value="C:cell envelope"/>
    <property type="evidence" value="ECO:0007669"/>
    <property type="project" value="UniProtKB-SubCell"/>
</dbReference>
<name>A0AAW3FF76_9BACT</name>
<dbReference type="SUPFAM" id="SSF111369">
    <property type="entry name" value="HlyD-like secretion proteins"/>
    <property type="match status" value="1"/>
</dbReference>
<protein>
    <submittedName>
        <fullName evidence="5">Secretion protein</fullName>
    </submittedName>
</protein>
<evidence type="ECO:0000313" key="6">
    <source>
        <dbReference type="Proteomes" id="UP000029533"/>
    </source>
</evidence>
<sequence>MKKIVLLAGFALIMASCGGDKKDYDATGTFEATEVTVSAESSGQLLHFNVSEGQVLKGGLSVGQIDSRQLVLKREQLSTSNEQLAATHGQLDANKRQLNANKQATTSKQLDLRKQVAALRQQIANLQREHQRFSELLSDGAVPRKQVDDIEYQIEVLRKQLTATEEQIASQNAALADQNKGIAAQIEGISSQQAGINAQQAGVRSQQAQIDDQISHTFVKSPITGTVLEKYAEQGEFVAIGKPLFKIADTKTMFIRAYVTSEQLKNVRIGQHVTVMADYGKGEKKRYSGVITWISNQSEFTPKTIVTDDERADLVYAIKVKFFNDGYIKIGMYGEVKF</sequence>
<reference evidence="5 6" key="1">
    <citation type="submission" date="2014-07" db="EMBL/GenBank/DDBJ databases">
        <authorList>
            <person name="McCorrison J."/>
            <person name="Sanka R."/>
            <person name="Torralba M."/>
            <person name="Gillis M."/>
            <person name="Haft D.H."/>
            <person name="Methe B."/>
            <person name="Sutton G."/>
            <person name="Nelson K.E."/>
        </authorList>
    </citation>
    <scope>NUCLEOTIDE SEQUENCE [LARGE SCALE GENOMIC DNA]</scope>
    <source>
        <strain evidence="5 6">DNF00424</strain>
    </source>
</reference>
<dbReference type="PANTHER" id="PTHR32347">
    <property type="entry name" value="EFFLUX SYSTEM COMPONENT YKNX-RELATED"/>
    <property type="match status" value="1"/>
</dbReference>
<accession>A0AAW3FF76</accession>
<feature type="domain" description="Multidrug resistance protein MdtA-like barrel-sandwich hybrid" evidence="4">
    <location>
        <begin position="34"/>
        <end position="247"/>
    </location>
</feature>